<evidence type="ECO:0000256" key="1">
    <source>
        <dbReference type="SAM" id="SignalP"/>
    </source>
</evidence>
<dbReference type="RefSeq" id="WP_136779180.1">
    <property type="nucleotide sequence ID" value="NZ_SUPK01000009.1"/>
</dbReference>
<dbReference type="AlphaFoldDB" id="A0A4U0F5P4"/>
<feature type="chain" id="PRO_5039389564" description="YhcN/YlaJ family sporulation lipoprotein" evidence="1">
    <location>
        <begin position="20"/>
        <end position="228"/>
    </location>
</feature>
<evidence type="ECO:0008006" key="4">
    <source>
        <dbReference type="Google" id="ProtNLM"/>
    </source>
</evidence>
<evidence type="ECO:0000313" key="2">
    <source>
        <dbReference type="EMBL" id="TJY39740.1"/>
    </source>
</evidence>
<feature type="signal peptide" evidence="1">
    <location>
        <begin position="1"/>
        <end position="19"/>
    </location>
</feature>
<dbReference type="InterPro" id="IPR019076">
    <property type="entry name" value="Spore_lipoprot_YhcN/YlaJ-like"/>
</dbReference>
<dbReference type="OrthoDB" id="1707228at2"/>
<evidence type="ECO:0000313" key="3">
    <source>
        <dbReference type="Proteomes" id="UP000309673"/>
    </source>
</evidence>
<gene>
    <name evidence="2" type="ORF">E5161_17475</name>
</gene>
<dbReference type="Pfam" id="PF09580">
    <property type="entry name" value="Spore_YhcN_YlaJ"/>
    <property type="match status" value="1"/>
</dbReference>
<organism evidence="2 3">
    <name type="scientific">Cohnella pontilimi</name>
    <dbReference type="NCBI Taxonomy" id="2564100"/>
    <lineage>
        <taxon>Bacteria</taxon>
        <taxon>Bacillati</taxon>
        <taxon>Bacillota</taxon>
        <taxon>Bacilli</taxon>
        <taxon>Bacillales</taxon>
        <taxon>Paenibacillaceae</taxon>
        <taxon>Cohnella</taxon>
    </lineage>
</organism>
<accession>A0A4U0F5P4</accession>
<comment type="caution">
    <text evidence="2">The sequence shown here is derived from an EMBL/GenBank/DDBJ whole genome shotgun (WGS) entry which is preliminary data.</text>
</comment>
<sequence>MRKALTASALLLSAALGMAGCVDDHTGDVGQKNIRPYYKNDQNAYNKNGLTINGVHSYGGPTRRRFADDGAMEMNRRNGDARVENFVTGVHGNHHLEWSDRIAAHLQTIPGVKSANVIVTDRNAYVAVMEDQRTADSGQRTLHDKIADNVRAMSPTVQNVYVSSNPEFVGRMNRYAAAVSQGSSVQRYLMEFNAMVERIFPSLTRSPDSVISGETGRLGAGAAGSGGR</sequence>
<proteinExistence type="predicted"/>
<reference evidence="2 3" key="1">
    <citation type="submission" date="2019-04" db="EMBL/GenBank/DDBJ databases">
        <title>Cohnella sp. nov., isolated from soil.</title>
        <authorList>
            <person name="Kim W."/>
        </authorList>
    </citation>
    <scope>NUCLEOTIDE SEQUENCE [LARGE SCALE GENOMIC DNA]</scope>
    <source>
        <strain evidence="2 3">CAU 1483</strain>
    </source>
</reference>
<name>A0A4U0F5P4_9BACL</name>
<dbReference type="Proteomes" id="UP000309673">
    <property type="component" value="Unassembled WGS sequence"/>
</dbReference>
<keyword evidence="1" id="KW-0732">Signal</keyword>
<keyword evidence="3" id="KW-1185">Reference proteome</keyword>
<dbReference type="EMBL" id="SUPK01000009">
    <property type="protein sequence ID" value="TJY39740.1"/>
    <property type="molecule type" value="Genomic_DNA"/>
</dbReference>
<dbReference type="PROSITE" id="PS51257">
    <property type="entry name" value="PROKAR_LIPOPROTEIN"/>
    <property type="match status" value="1"/>
</dbReference>
<protein>
    <recommendedName>
        <fullName evidence="4">YhcN/YlaJ family sporulation lipoprotein</fullName>
    </recommendedName>
</protein>